<gene>
    <name evidence="1" type="ORF">TTEB3V08_LOCUS8619</name>
</gene>
<reference evidence="1" key="1">
    <citation type="submission" date="2020-11" db="EMBL/GenBank/DDBJ databases">
        <authorList>
            <person name="Tran Van P."/>
        </authorList>
    </citation>
    <scope>NUCLEOTIDE SEQUENCE</scope>
</reference>
<organism evidence="1">
    <name type="scientific">Timema tahoe</name>
    <dbReference type="NCBI Taxonomy" id="61484"/>
    <lineage>
        <taxon>Eukaryota</taxon>
        <taxon>Metazoa</taxon>
        <taxon>Ecdysozoa</taxon>
        <taxon>Arthropoda</taxon>
        <taxon>Hexapoda</taxon>
        <taxon>Insecta</taxon>
        <taxon>Pterygota</taxon>
        <taxon>Neoptera</taxon>
        <taxon>Polyneoptera</taxon>
        <taxon>Phasmatodea</taxon>
        <taxon>Timematodea</taxon>
        <taxon>Timematoidea</taxon>
        <taxon>Timematidae</taxon>
        <taxon>Timema</taxon>
    </lineage>
</organism>
<sequence>MFSSLLSDILSLTRQALRLDPPIDQLLEKIMGKLLRVIGTDLQQLTHEEAHGELKPRILVLAPVSSVLVLAPLLLGPGPQEHVDLDDRANCLTELHVVDEILRRLATTEQQVCNIKNPTRIDIDFPLFSPAVGSDNNNGFQDNYA</sequence>
<evidence type="ECO:0000313" key="1">
    <source>
        <dbReference type="EMBL" id="CAD7460698.1"/>
    </source>
</evidence>
<proteinExistence type="predicted"/>
<dbReference type="EMBL" id="OE003956">
    <property type="protein sequence ID" value="CAD7460698.1"/>
    <property type="molecule type" value="Genomic_DNA"/>
</dbReference>
<protein>
    <submittedName>
        <fullName evidence="1">Uncharacterized protein</fullName>
    </submittedName>
</protein>
<accession>A0A7R9NYE1</accession>
<dbReference type="AlphaFoldDB" id="A0A7R9NYE1"/>
<name>A0A7R9NYE1_9NEOP</name>